<dbReference type="GO" id="GO:0008422">
    <property type="term" value="F:beta-glucosidase activity"/>
    <property type="evidence" value="ECO:0007669"/>
    <property type="project" value="TreeGrafter"/>
</dbReference>
<dbReference type="Pfam" id="PF00232">
    <property type="entry name" value="Glyco_hydro_1"/>
    <property type="match status" value="1"/>
</dbReference>
<dbReference type="CAZy" id="GH1">
    <property type="family name" value="Glycoside Hydrolase Family 1"/>
</dbReference>
<protein>
    <recommendedName>
        <fullName evidence="5">6-phospho-beta-glucosidase</fullName>
    </recommendedName>
</protein>
<dbReference type="PANTHER" id="PTHR10353:SF122">
    <property type="entry name" value="6-PHOSPHO-BETA-GLUCOSIDASE ASCB-RELATED"/>
    <property type="match status" value="1"/>
</dbReference>
<keyword evidence="4" id="KW-1185">Reference proteome</keyword>
<dbReference type="InterPro" id="IPR001360">
    <property type="entry name" value="Glyco_hydro_1"/>
</dbReference>
<organism evidence="3 4">
    <name type="scientific">Mycoplasmopsis fermentans (strain ATCC 19989 / NBRC 14854 / NCTC 10117 / PG18)</name>
    <name type="common">Mycoplasma fermentans</name>
    <dbReference type="NCBI Taxonomy" id="496833"/>
    <lineage>
        <taxon>Bacteria</taxon>
        <taxon>Bacillati</taxon>
        <taxon>Mycoplasmatota</taxon>
        <taxon>Mycoplasmoidales</taxon>
        <taxon>Metamycoplasmataceae</taxon>
        <taxon>Mycoplasmopsis</taxon>
    </lineage>
</organism>
<comment type="similarity">
    <text evidence="2">Belongs to the glycosyl hydrolase 1 family.</text>
</comment>
<dbReference type="Proteomes" id="UP000006810">
    <property type="component" value="Chromosome"/>
</dbReference>
<accession>C4XE01</accession>
<dbReference type="SUPFAM" id="SSF51445">
    <property type="entry name" value="(Trans)glycosidases"/>
    <property type="match status" value="1"/>
</dbReference>
<evidence type="ECO:0000256" key="2">
    <source>
        <dbReference type="RuleBase" id="RU003690"/>
    </source>
</evidence>
<dbReference type="Gene3D" id="3.20.20.80">
    <property type="entry name" value="Glycosidases"/>
    <property type="match status" value="1"/>
</dbReference>
<gene>
    <name evidence="3" type="ordered locus">MBIO_0108</name>
</gene>
<evidence type="ECO:0008006" key="5">
    <source>
        <dbReference type="Google" id="ProtNLM"/>
    </source>
</evidence>
<dbReference type="PATRIC" id="fig|496833.3.peg.527"/>
<dbReference type="GO" id="GO:0005829">
    <property type="term" value="C:cytosol"/>
    <property type="evidence" value="ECO:0007669"/>
    <property type="project" value="TreeGrafter"/>
</dbReference>
<evidence type="ECO:0000313" key="3">
    <source>
        <dbReference type="EMBL" id="BAH69373.1"/>
    </source>
</evidence>
<evidence type="ECO:0000256" key="1">
    <source>
        <dbReference type="ARBA" id="ARBA00023295"/>
    </source>
</evidence>
<dbReference type="InterPro" id="IPR017853">
    <property type="entry name" value="GH"/>
</dbReference>
<name>C4XE01_MYCFP</name>
<keyword evidence="1" id="KW-0378">Hydrolase</keyword>
<proteinExistence type="inferred from homology"/>
<sequence length="208" mass="24702">MDLLSEMGIKVLRISIAWSRIFPKGDESKPNQKGLEFYLKLFKELKRRKIKTIVTLCHYEMPLHLALKYNGFNNKKVVKYFLNYAKVVLKYFNKYIDYLVAFNEINSLLHIPFCNGGIYKNQEDLNILYQATHNMLYAYAKVKEIIKNNYNQIQVGSMVLAMPFYTKSAKVEDQILKMEKEWQNLYFTDVLARGVYPKYLDNYFLKII</sequence>
<dbReference type="GO" id="GO:0016052">
    <property type="term" value="P:carbohydrate catabolic process"/>
    <property type="evidence" value="ECO:0007669"/>
    <property type="project" value="TreeGrafter"/>
</dbReference>
<dbReference type="HOGENOM" id="CLU_001859_3_3_14"/>
<dbReference type="EMBL" id="AP009608">
    <property type="protein sequence ID" value="BAH69373.1"/>
    <property type="molecule type" value="Genomic_DNA"/>
</dbReference>
<reference evidence="3 4" key="1">
    <citation type="journal article" date="2009" name="Curr. Microbiol.">
        <title>Molecular cloning and expression of a novel cholinephosphotransferase involved in glycoglycerophospholipid biosynthesis of Mycoplasma fermentans.</title>
        <authorList>
            <person name="Ishida N."/>
            <person name="Irikura D."/>
            <person name="Matsuda K."/>
            <person name="Sato S."/>
            <person name="Asano K."/>
        </authorList>
    </citation>
    <scope>NUCLEOTIDE SEQUENCE [LARGE SCALE GENOMIC DNA]</scope>
    <source>
        <strain evidence="4">ATCC 19989 / NBRC 14854 / NCTC 10117 / PG18</strain>
    </source>
</reference>
<evidence type="ECO:0000313" key="4">
    <source>
        <dbReference type="Proteomes" id="UP000006810"/>
    </source>
</evidence>
<keyword evidence="1" id="KW-0326">Glycosidase</keyword>
<dbReference type="AlphaFoldDB" id="C4XE01"/>
<dbReference type="eggNOG" id="COG2723">
    <property type="taxonomic scope" value="Bacteria"/>
</dbReference>
<dbReference type="KEGG" id="mfp:MBIO_0108"/>
<dbReference type="PANTHER" id="PTHR10353">
    <property type="entry name" value="GLYCOSYL HYDROLASE"/>
    <property type="match status" value="1"/>
</dbReference>